<dbReference type="GO" id="GO:0031992">
    <property type="term" value="F:energy transducer activity"/>
    <property type="evidence" value="ECO:0007669"/>
    <property type="project" value="TreeGrafter"/>
</dbReference>
<dbReference type="GO" id="GO:0098797">
    <property type="term" value="C:plasma membrane protein complex"/>
    <property type="evidence" value="ECO:0007669"/>
    <property type="project" value="TreeGrafter"/>
</dbReference>
<dbReference type="GO" id="GO:0055085">
    <property type="term" value="P:transmembrane transport"/>
    <property type="evidence" value="ECO:0007669"/>
    <property type="project" value="InterPro"/>
</dbReference>
<dbReference type="PANTHER" id="PTHR33446:SF2">
    <property type="entry name" value="PROTEIN TONB"/>
    <property type="match status" value="1"/>
</dbReference>
<dbReference type="GO" id="GO:0015031">
    <property type="term" value="P:protein transport"/>
    <property type="evidence" value="ECO:0007669"/>
    <property type="project" value="UniProtKB-KW"/>
</dbReference>
<gene>
    <name evidence="13" type="ORF">Mal33_46020</name>
</gene>
<evidence type="ECO:0000256" key="8">
    <source>
        <dbReference type="ARBA" id="ARBA00022989"/>
    </source>
</evidence>
<keyword evidence="9" id="KW-0472">Membrane</keyword>
<dbReference type="InterPro" id="IPR051045">
    <property type="entry name" value="TonB-dependent_transducer"/>
</dbReference>
<keyword evidence="4" id="KW-1003">Cell membrane</keyword>
<dbReference type="AlphaFoldDB" id="A0A518IZR3"/>
<evidence type="ECO:0000256" key="2">
    <source>
        <dbReference type="ARBA" id="ARBA00006555"/>
    </source>
</evidence>
<evidence type="ECO:0000259" key="12">
    <source>
        <dbReference type="PROSITE" id="PS52015"/>
    </source>
</evidence>
<comment type="similarity">
    <text evidence="2">Belongs to the TonB family.</text>
</comment>
<evidence type="ECO:0000256" key="6">
    <source>
        <dbReference type="ARBA" id="ARBA00022692"/>
    </source>
</evidence>
<keyword evidence="5" id="KW-0997">Cell inner membrane</keyword>
<feature type="signal peptide" evidence="11">
    <location>
        <begin position="1"/>
        <end position="23"/>
    </location>
</feature>
<name>A0A518IZR3_9BACT</name>
<dbReference type="SUPFAM" id="SSF74653">
    <property type="entry name" value="TolA/TonB C-terminal domain"/>
    <property type="match status" value="1"/>
</dbReference>
<dbReference type="PROSITE" id="PS52015">
    <property type="entry name" value="TONB_CTD"/>
    <property type="match status" value="1"/>
</dbReference>
<feature type="domain" description="TonB C-terminal" evidence="12">
    <location>
        <begin position="129"/>
        <end position="218"/>
    </location>
</feature>
<evidence type="ECO:0000256" key="10">
    <source>
        <dbReference type="SAM" id="MobiDB-lite"/>
    </source>
</evidence>
<dbReference type="RefSeq" id="WP_145289072.1">
    <property type="nucleotide sequence ID" value="NZ_CP036318.1"/>
</dbReference>
<proteinExistence type="inferred from homology"/>
<keyword evidence="3" id="KW-0813">Transport</keyword>
<keyword evidence="7" id="KW-0653">Protein transport</keyword>
<dbReference type="EMBL" id="CP036318">
    <property type="protein sequence ID" value="QDV58579.1"/>
    <property type="molecule type" value="Genomic_DNA"/>
</dbReference>
<evidence type="ECO:0000256" key="4">
    <source>
        <dbReference type="ARBA" id="ARBA00022475"/>
    </source>
</evidence>
<keyword evidence="8" id="KW-1133">Transmembrane helix</keyword>
<feature type="chain" id="PRO_5022032126" evidence="11">
    <location>
        <begin position="24"/>
        <end position="218"/>
    </location>
</feature>
<dbReference type="Pfam" id="PF03544">
    <property type="entry name" value="TonB_C"/>
    <property type="match status" value="1"/>
</dbReference>
<dbReference type="InterPro" id="IPR006260">
    <property type="entry name" value="TonB/TolA_C"/>
</dbReference>
<reference evidence="13 14" key="1">
    <citation type="submission" date="2019-02" db="EMBL/GenBank/DDBJ databases">
        <title>Deep-cultivation of Planctomycetes and their phenomic and genomic characterization uncovers novel biology.</title>
        <authorList>
            <person name="Wiegand S."/>
            <person name="Jogler M."/>
            <person name="Boedeker C."/>
            <person name="Pinto D."/>
            <person name="Vollmers J."/>
            <person name="Rivas-Marin E."/>
            <person name="Kohn T."/>
            <person name="Peeters S.H."/>
            <person name="Heuer A."/>
            <person name="Rast P."/>
            <person name="Oberbeckmann S."/>
            <person name="Bunk B."/>
            <person name="Jeske O."/>
            <person name="Meyerdierks A."/>
            <person name="Storesund J.E."/>
            <person name="Kallscheuer N."/>
            <person name="Luecker S."/>
            <person name="Lage O.M."/>
            <person name="Pohl T."/>
            <person name="Merkel B.J."/>
            <person name="Hornburger P."/>
            <person name="Mueller R.-W."/>
            <person name="Bruemmer F."/>
            <person name="Labrenz M."/>
            <person name="Spormann A.M."/>
            <person name="Op den Camp H."/>
            <person name="Overmann J."/>
            <person name="Amann R."/>
            <person name="Jetten M.S.M."/>
            <person name="Mascher T."/>
            <person name="Medema M.H."/>
            <person name="Devos D.P."/>
            <person name="Kaster A.-K."/>
            <person name="Ovreas L."/>
            <person name="Rohde M."/>
            <person name="Galperin M.Y."/>
            <person name="Jogler C."/>
        </authorList>
    </citation>
    <scope>NUCLEOTIDE SEQUENCE [LARGE SCALE GENOMIC DNA]</scope>
    <source>
        <strain evidence="13 14">Mal33</strain>
    </source>
</reference>
<accession>A0A518IZR3</accession>
<evidence type="ECO:0000256" key="3">
    <source>
        <dbReference type="ARBA" id="ARBA00022448"/>
    </source>
</evidence>
<evidence type="ECO:0000256" key="5">
    <source>
        <dbReference type="ARBA" id="ARBA00022519"/>
    </source>
</evidence>
<dbReference type="Proteomes" id="UP000316770">
    <property type="component" value="Chromosome"/>
</dbReference>
<feature type="region of interest" description="Disordered" evidence="10">
    <location>
        <begin position="117"/>
        <end position="147"/>
    </location>
</feature>
<evidence type="ECO:0000256" key="7">
    <source>
        <dbReference type="ARBA" id="ARBA00022927"/>
    </source>
</evidence>
<dbReference type="Gene3D" id="3.30.1150.10">
    <property type="match status" value="1"/>
</dbReference>
<evidence type="ECO:0000256" key="1">
    <source>
        <dbReference type="ARBA" id="ARBA00004383"/>
    </source>
</evidence>
<protein>
    <submittedName>
        <fullName evidence="13">Transport protein TonB</fullName>
    </submittedName>
</protein>
<evidence type="ECO:0000256" key="9">
    <source>
        <dbReference type="ARBA" id="ARBA00023136"/>
    </source>
</evidence>
<dbReference type="PANTHER" id="PTHR33446">
    <property type="entry name" value="PROTEIN TONB-RELATED"/>
    <property type="match status" value="1"/>
</dbReference>
<sequence length="218" mass="23810" precursor="true">MNLYFRSTSFAFAVHASALVAMCAVPLAVSERFTSSGQRNVISIQLSIAQPAAVESVAMTIEPTPPLPREDPIEFQPVQHSTLSRRALAPPTPPEVTPQTMPVMRRAVASRMRPPAATTIPIQQQTGLSEKEPASFTANEPPQYPSQAVRDRLQGTVLLRLFVDSTGRVEAVELIESSGHATLDDAAMEAVKKWTGQPARRYGRPVASEEVLPIRFRL</sequence>
<keyword evidence="14" id="KW-1185">Reference proteome</keyword>
<comment type="subcellular location">
    <subcellularLocation>
        <location evidence="1">Cell inner membrane</location>
        <topology evidence="1">Single-pass membrane protein</topology>
        <orientation evidence="1">Periplasmic side</orientation>
    </subcellularLocation>
</comment>
<keyword evidence="6" id="KW-0812">Transmembrane</keyword>
<dbReference type="InterPro" id="IPR037682">
    <property type="entry name" value="TonB_C"/>
</dbReference>
<evidence type="ECO:0000313" key="13">
    <source>
        <dbReference type="EMBL" id="QDV58579.1"/>
    </source>
</evidence>
<evidence type="ECO:0000256" key="11">
    <source>
        <dbReference type="SAM" id="SignalP"/>
    </source>
</evidence>
<dbReference type="NCBIfam" id="TIGR01352">
    <property type="entry name" value="tonB_Cterm"/>
    <property type="match status" value="1"/>
</dbReference>
<keyword evidence="11" id="KW-0732">Signal</keyword>
<evidence type="ECO:0000313" key="14">
    <source>
        <dbReference type="Proteomes" id="UP000316770"/>
    </source>
</evidence>
<organism evidence="13 14">
    <name type="scientific">Rosistilla oblonga</name>
    <dbReference type="NCBI Taxonomy" id="2527990"/>
    <lineage>
        <taxon>Bacteria</taxon>
        <taxon>Pseudomonadati</taxon>
        <taxon>Planctomycetota</taxon>
        <taxon>Planctomycetia</taxon>
        <taxon>Pirellulales</taxon>
        <taxon>Pirellulaceae</taxon>
        <taxon>Rosistilla</taxon>
    </lineage>
</organism>